<dbReference type="InterPro" id="IPR005128">
    <property type="entry name" value="Acetolactate_a_deCO2ase"/>
</dbReference>
<dbReference type="Proteomes" id="UP000225277">
    <property type="component" value="Unassembled WGS sequence"/>
</dbReference>
<organism evidence="9 10">
    <name type="scientific">Ramularia collo-cygni</name>
    <dbReference type="NCBI Taxonomy" id="112498"/>
    <lineage>
        <taxon>Eukaryota</taxon>
        <taxon>Fungi</taxon>
        <taxon>Dikarya</taxon>
        <taxon>Ascomycota</taxon>
        <taxon>Pezizomycotina</taxon>
        <taxon>Dothideomycetes</taxon>
        <taxon>Dothideomycetidae</taxon>
        <taxon>Mycosphaerellales</taxon>
        <taxon>Mycosphaerellaceae</taxon>
        <taxon>Ramularia</taxon>
    </lineage>
</organism>
<evidence type="ECO:0000256" key="4">
    <source>
        <dbReference type="ARBA" id="ARBA00013204"/>
    </source>
</evidence>
<sequence length="201" mass="22292">MSKPNGVFQYSLRSAYNAGLKDGGPPVSFIASQGTHGIGCFEEEEESEMVQIDGKIYTIDKDGDAEEADEDDTLPFVMSTHFQAKSRVKAPPNTTSKKLKELFESAKNTPTAFKLTGQFKYINSRQKTFWDVKGTIFGFSVPAWQASMSGEGLQCCFLSASREQGGTVVDFETADCVLESTKCGRFHLTFPQDDEFDEMRL</sequence>
<accession>A0A2D3VNY6</accession>
<evidence type="ECO:0000256" key="3">
    <source>
        <dbReference type="ARBA" id="ARBA00007106"/>
    </source>
</evidence>
<evidence type="ECO:0000256" key="8">
    <source>
        <dbReference type="ARBA" id="ARBA00023239"/>
    </source>
</evidence>
<dbReference type="STRING" id="112498.A0A2D3VNY6"/>
<keyword evidence="10" id="KW-1185">Reference proteome</keyword>
<dbReference type="Pfam" id="PF03306">
    <property type="entry name" value="AAL_decarboxy"/>
    <property type="match status" value="1"/>
</dbReference>
<dbReference type="GO" id="GO:0047605">
    <property type="term" value="F:acetolactate decarboxylase activity"/>
    <property type="evidence" value="ECO:0007669"/>
    <property type="project" value="UniProtKB-EC"/>
</dbReference>
<evidence type="ECO:0000313" key="9">
    <source>
        <dbReference type="EMBL" id="CZT25834.1"/>
    </source>
</evidence>
<dbReference type="PANTHER" id="PTHR35524">
    <property type="entry name" value="ALPHA-ACETOLACTATE DECARBOXYLASE"/>
    <property type="match status" value="1"/>
</dbReference>
<dbReference type="AlphaFoldDB" id="A0A2D3VNY6"/>
<evidence type="ECO:0000256" key="1">
    <source>
        <dbReference type="ARBA" id="ARBA00001784"/>
    </source>
</evidence>
<dbReference type="RefSeq" id="XP_023632492.1">
    <property type="nucleotide sequence ID" value="XM_023776724.1"/>
</dbReference>
<dbReference type="PANTHER" id="PTHR35524:SF1">
    <property type="entry name" value="ALPHA-ACETOLACTATE DECARBOXYLASE"/>
    <property type="match status" value="1"/>
</dbReference>
<comment type="catalytic activity">
    <reaction evidence="1">
        <text>(2S)-2-acetolactate + H(+) = (R)-acetoin + CO2</text>
        <dbReference type="Rhea" id="RHEA:21580"/>
        <dbReference type="ChEBI" id="CHEBI:15378"/>
        <dbReference type="ChEBI" id="CHEBI:15686"/>
        <dbReference type="ChEBI" id="CHEBI:16526"/>
        <dbReference type="ChEBI" id="CHEBI:58476"/>
        <dbReference type="EC" id="4.1.1.5"/>
    </reaction>
</comment>
<evidence type="ECO:0000256" key="2">
    <source>
        <dbReference type="ARBA" id="ARBA00005170"/>
    </source>
</evidence>
<comment type="pathway">
    <text evidence="2">Polyol metabolism; (R,R)-butane-2,3-diol biosynthesis; (R,R)-butane-2,3-diol from pyruvate: step 2/3.</text>
</comment>
<evidence type="ECO:0000256" key="5">
    <source>
        <dbReference type="ARBA" id="ARBA00020164"/>
    </source>
</evidence>
<evidence type="ECO:0000313" key="10">
    <source>
        <dbReference type="Proteomes" id="UP000225277"/>
    </source>
</evidence>
<dbReference type="GO" id="GO:0045151">
    <property type="term" value="P:acetoin biosynthetic process"/>
    <property type="evidence" value="ECO:0007669"/>
    <property type="project" value="UniProtKB-KW"/>
</dbReference>
<gene>
    <name evidence="9" type="ORF">RCC_11503</name>
</gene>
<keyword evidence="7" id="KW-0005">Acetoin biosynthesis</keyword>
<dbReference type="SUPFAM" id="SSF117856">
    <property type="entry name" value="AF0104/ALDC/Ptd012-like"/>
    <property type="match status" value="1"/>
</dbReference>
<dbReference type="Gene3D" id="3.30.1330.80">
    <property type="entry name" value="Hypothetical protein, similar to alpha- acetolactate decarboxylase, domain 2"/>
    <property type="match status" value="2"/>
</dbReference>
<protein>
    <recommendedName>
        <fullName evidence="5">Alpha-acetolactate decarboxylase</fullName>
        <ecNumber evidence="4">4.1.1.5</ecNumber>
    </recommendedName>
</protein>
<comment type="similarity">
    <text evidence="3">Belongs to the alpha-acetolactate decarboxylase family.</text>
</comment>
<evidence type="ECO:0000256" key="7">
    <source>
        <dbReference type="ARBA" id="ARBA00023061"/>
    </source>
</evidence>
<keyword evidence="6" id="KW-0210">Decarboxylase</keyword>
<dbReference type="OrthoDB" id="509395at2759"/>
<name>A0A2D3VNY6_9PEZI</name>
<evidence type="ECO:0000256" key="6">
    <source>
        <dbReference type="ARBA" id="ARBA00022793"/>
    </source>
</evidence>
<keyword evidence="8" id="KW-0456">Lyase</keyword>
<dbReference type="EC" id="4.1.1.5" evidence="4"/>
<proteinExistence type="inferred from homology"/>
<dbReference type="EMBL" id="FJUY01000032">
    <property type="protein sequence ID" value="CZT25834.1"/>
    <property type="molecule type" value="Genomic_DNA"/>
</dbReference>
<reference evidence="9 10" key="1">
    <citation type="submission" date="2016-03" db="EMBL/GenBank/DDBJ databases">
        <authorList>
            <person name="Ploux O."/>
        </authorList>
    </citation>
    <scope>NUCLEOTIDE SEQUENCE [LARGE SCALE GENOMIC DNA]</scope>
    <source>
        <strain evidence="9 10">URUG2</strain>
    </source>
</reference>
<dbReference type="GeneID" id="35606520"/>
<dbReference type="UniPathway" id="UPA00626">
    <property type="reaction ID" value="UER00678"/>
</dbReference>